<evidence type="ECO:0000313" key="1">
    <source>
        <dbReference type="EMBL" id="KAG0415469.1"/>
    </source>
</evidence>
<reference evidence="1 2" key="1">
    <citation type="journal article" date="2020" name="Cell">
        <title>Large-Scale Comparative Analyses of Tick Genomes Elucidate Their Genetic Diversity and Vector Capacities.</title>
        <authorList>
            <consortium name="Tick Genome and Microbiome Consortium (TIGMIC)"/>
            <person name="Jia N."/>
            <person name="Wang J."/>
            <person name="Shi W."/>
            <person name="Du L."/>
            <person name="Sun Y."/>
            <person name="Zhan W."/>
            <person name="Jiang J.F."/>
            <person name="Wang Q."/>
            <person name="Zhang B."/>
            <person name="Ji P."/>
            <person name="Bell-Sakyi L."/>
            <person name="Cui X.M."/>
            <person name="Yuan T.T."/>
            <person name="Jiang B.G."/>
            <person name="Yang W.F."/>
            <person name="Lam T.T."/>
            <person name="Chang Q.C."/>
            <person name="Ding S.J."/>
            <person name="Wang X.J."/>
            <person name="Zhu J.G."/>
            <person name="Ruan X.D."/>
            <person name="Zhao L."/>
            <person name="Wei J.T."/>
            <person name="Ye R.Z."/>
            <person name="Que T.C."/>
            <person name="Du C.H."/>
            <person name="Zhou Y.H."/>
            <person name="Cheng J.X."/>
            <person name="Dai P.F."/>
            <person name="Guo W.B."/>
            <person name="Han X.H."/>
            <person name="Huang E.J."/>
            <person name="Li L.F."/>
            <person name="Wei W."/>
            <person name="Gao Y.C."/>
            <person name="Liu J.Z."/>
            <person name="Shao H.Z."/>
            <person name="Wang X."/>
            <person name="Wang C.C."/>
            <person name="Yang T.C."/>
            <person name="Huo Q.B."/>
            <person name="Li W."/>
            <person name="Chen H.Y."/>
            <person name="Chen S.E."/>
            <person name="Zhou L.G."/>
            <person name="Ni X.B."/>
            <person name="Tian J.H."/>
            <person name="Sheng Y."/>
            <person name="Liu T."/>
            <person name="Pan Y.S."/>
            <person name="Xia L.Y."/>
            <person name="Li J."/>
            <person name="Zhao F."/>
            <person name="Cao W.C."/>
        </authorList>
    </citation>
    <scope>NUCLEOTIDE SEQUENCE [LARGE SCALE GENOMIC DNA]</scope>
    <source>
        <strain evidence="1">Iper-2018</strain>
    </source>
</reference>
<gene>
    <name evidence="1" type="ORF">HPB47_007363</name>
</gene>
<sequence length="83" mass="9082">MSDDRARAAGQSAADPVRLSCGGSDDEEKEAGGRGSTDDFPACLRRASPGDSSERPHFVRPYDGPPRTLREPSKPIQRRERIE</sequence>
<organism evidence="1 2">
    <name type="scientific">Ixodes persulcatus</name>
    <name type="common">Taiga tick</name>
    <dbReference type="NCBI Taxonomy" id="34615"/>
    <lineage>
        <taxon>Eukaryota</taxon>
        <taxon>Metazoa</taxon>
        <taxon>Ecdysozoa</taxon>
        <taxon>Arthropoda</taxon>
        <taxon>Chelicerata</taxon>
        <taxon>Arachnida</taxon>
        <taxon>Acari</taxon>
        <taxon>Parasitiformes</taxon>
        <taxon>Ixodida</taxon>
        <taxon>Ixodoidea</taxon>
        <taxon>Ixodidae</taxon>
        <taxon>Ixodinae</taxon>
        <taxon>Ixodes</taxon>
    </lineage>
</organism>
<evidence type="ECO:0000313" key="2">
    <source>
        <dbReference type="Proteomes" id="UP000805193"/>
    </source>
</evidence>
<accession>A0AC60P7U1</accession>
<dbReference type="EMBL" id="JABSTQ010011067">
    <property type="protein sequence ID" value="KAG0415469.1"/>
    <property type="molecule type" value="Genomic_DNA"/>
</dbReference>
<keyword evidence="2" id="KW-1185">Reference proteome</keyword>
<proteinExistence type="predicted"/>
<name>A0AC60P7U1_IXOPE</name>
<dbReference type="Proteomes" id="UP000805193">
    <property type="component" value="Unassembled WGS sequence"/>
</dbReference>
<comment type="caution">
    <text evidence="1">The sequence shown here is derived from an EMBL/GenBank/DDBJ whole genome shotgun (WGS) entry which is preliminary data.</text>
</comment>
<protein>
    <submittedName>
        <fullName evidence="1">Uncharacterized protein</fullName>
    </submittedName>
</protein>